<name>A0A0F9MSX1_9ZZZZ</name>
<feature type="non-terminal residue" evidence="1">
    <location>
        <position position="1"/>
    </location>
</feature>
<protein>
    <submittedName>
        <fullName evidence="1">Uncharacterized protein</fullName>
    </submittedName>
</protein>
<evidence type="ECO:0000313" key="1">
    <source>
        <dbReference type="EMBL" id="KKN10380.1"/>
    </source>
</evidence>
<dbReference type="EMBL" id="LAZR01004250">
    <property type="protein sequence ID" value="KKN10380.1"/>
    <property type="molecule type" value="Genomic_DNA"/>
</dbReference>
<accession>A0A0F9MSX1</accession>
<comment type="caution">
    <text evidence="1">The sequence shown here is derived from an EMBL/GenBank/DDBJ whole genome shotgun (WGS) entry which is preliminary data.</text>
</comment>
<organism evidence="1">
    <name type="scientific">marine sediment metagenome</name>
    <dbReference type="NCBI Taxonomy" id="412755"/>
    <lineage>
        <taxon>unclassified sequences</taxon>
        <taxon>metagenomes</taxon>
        <taxon>ecological metagenomes</taxon>
    </lineage>
</organism>
<dbReference type="AlphaFoldDB" id="A0A0F9MSX1"/>
<reference evidence="1" key="1">
    <citation type="journal article" date="2015" name="Nature">
        <title>Complex archaea that bridge the gap between prokaryotes and eukaryotes.</title>
        <authorList>
            <person name="Spang A."/>
            <person name="Saw J.H."/>
            <person name="Jorgensen S.L."/>
            <person name="Zaremba-Niedzwiedzka K."/>
            <person name="Martijn J."/>
            <person name="Lind A.E."/>
            <person name="van Eijk R."/>
            <person name="Schleper C."/>
            <person name="Guy L."/>
            <person name="Ettema T.J."/>
        </authorList>
    </citation>
    <scope>NUCLEOTIDE SEQUENCE</scope>
</reference>
<proteinExistence type="predicted"/>
<gene>
    <name evidence="1" type="ORF">LCGC14_1037410</name>
</gene>
<sequence>LEAVRREQADAEVLAGKQTYHDDFIDLEVL</sequence>